<dbReference type="Proteomes" id="UP000003771">
    <property type="component" value="Unassembled WGS sequence"/>
</dbReference>
<evidence type="ECO:0000313" key="1">
    <source>
        <dbReference type="EMBL" id="EGR92792.1"/>
    </source>
</evidence>
<proteinExistence type="predicted"/>
<dbReference type="EMBL" id="AFUO01000001">
    <property type="protein sequence ID" value="EGR92792.1"/>
    <property type="molecule type" value="Genomic_DNA"/>
</dbReference>
<comment type="caution">
    <text evidence="1">The sequence shown here is derived from an EMBL/GenBank/DDBJ whole genome shotgun (WGS) entry which is preliminary data.</text>
</comment>
<evidence type="ECO:0000313" key="2">
    <source>
        <dbReference type="Proteomes" id="UP000003771"/>
    </source>
</evidence>
<name>F9P0W3_STROR</name>
<gene>
    <name evidence="1" type="ORF">HMPREF9178_0209</name>
</gene>
<accession>F9P0W3</accession>
<organism evidence="1 2">
    <name type="scientific">Streptococcus mitis bv. 2 str. F0392</name>
    <dbReference type="NCBI Taxonomy" id="768726"/>
    <lineage>
        <taxon>Bacteria</taxon>
        <taxon>Bacillati</taxon>
        <taxon>Bacillota</taxon>
        <taxon>Bacilli</taxon>
        <taxon>Lactobacillales</taxon>
        <taxon>Streptococcaceae</taxon>
        <taxon>Streptococcus</taxon>
    </lineage>
</organism>
<dbReference type="AlphaFoldDB" id="F9P0W3"/>
<reference evidence="1 2" key="1">
    <citation type="submission" date="2011-07" db="EMBL/GenBank/DDBJ databases">
        <authorList>
            <person name="Durkin A.S."/>
            <person name="Kim M."/>
            <person name="Radune D."/>
            <person name="Hostetler J."/>
            <person name="Torralba M."/>
            <person name="Gillis M."/>
            <person name="Methe B."/>
            <person name="Sutton G."/>
            <person name="Nelson K.E."/>
        </authorList>
    </citation>
    <scope>NUCLEOTIDE SEQUENCE [LARGE SCALE GENOMIC DNA]</scope>
    <source>
        <strain evidence="1 2">F0392</strain>
    </source>
</reference>
<protein>
    <submittedName>
        <fullName evidence="1">Conserved domain protein</fullName>
    </submittedName>
</protein>
<dbReference type="PATRIC" id="fig|768726.4.peg.203"/>
<sequence length="40" mass="4643">MKAQAIVTSQGRNVSLNIAVNYLPRYEVVQNESQKYRTSW</sequence>